<sequence length="186" mass="20834">MTAKPALHKPVPPRPPEPKPRATGSSGNETAQPTTRFERREHEPSETRHEGDLFEAMMSAPNDIGFWGGADLPQTLPDPWRDGERQGGHAGTPPSPVTPLWDPLIEPIEEHLNADDQMPMEATFELPELGKVIVQVVPRADGLDIALRFARDVALQRCQEYREASREWLSQRLGRRIRLTLGQADQ</sequence>
<comment type="caution">
    <text evidence="2">The sequence shown here is derived from an EMBL/GenBank/DDBJ whole genome shotgun (WGS) entry which is preliminary data.</text>
</comment>
<feature type="region of interest" description="Disordered" evidence="1">
    <location>
        <begin position="69"/>
        <end position="98"/>
    </location>
</feature>
<evidence type="ECO:0000313" key="3">
    <source>
        <dbReference type="Proteomes" id="UP000050554"/>
    </source>
</evidence>
<dbReference type="RefSeq" id="WP_004885170.1">
    <property type="nucleotide sequence ID" value="NZ_LJRF01000014.1"/>
</dbReference>
<evidence type="ECO:0000313" key="2">
    <source>
        <dbReference type="EMBL" id="KPY51374.1"/>
    </source>
</evidence>
<accession>A0A0P9ZL64</accession>
<feature type="region of interest" description="Disordered" evidence="1">
    <location>
        <begin position="1"/>
        <end position="53"/>
    </location>
</feature>
<organism evidence="2 3">
    <name type="scientific">Pseudomonas syringae pv. ribicola</name>
    <dbReference type="NCBI Taxonomy" id="55398"/>
    <lineage>
        <taxon>Bacteria</taxon>
        <taxon>Pseudomonadati</taxon>
        <taxon>Pseudomonadota</taxon>
        <taxon>Gammaproteobacteria</taxon>
        <taxon>Pseudomonadales</taxon>
        <taxon>Pseudomonadaceae</taxon>
        <taxon>Pseudomonas</taxon>
    </lineage>
</organism>
<evidence type="ECO:0008006" key="4">
    <source>
        <dbReference type="Google" id="ProtNLM"/>
    </source>
</evidence>
<dbReference type="AlphaFoldDB" id="A0A0P9ZL64"/>
<reference evidence="2 3" key="1">
    <citation type="submission" date="2015-09" db="EMBL/GenBank/DDBJ databases">
        <title>Genome announcement of multiple Pseudomonas syringae strains.</title>
        <authorList>
            <person name="Thakur S."/>
            <person name="Wang P.W."/>
            <person name="Gong Y."/>
            <person name="Weir B.S."/>
            <person name="Guttman D.S."/>
        </authorList>
    </citation>
    <scope>NUCLEOTIDE SEQUENCE [LARGE SCALE GENOMIC DNA]</scope>
    <source>
        <strain evidence="2 3">ICMP3882</strain>
    </source>
</reference>
<feature type="compositionally biased region" description="Basic and acidic residues" evidence="1">
    <location>
        <begin position="36"/>
        <end position="52"/>
    </location>
</feature>
<gene>
    <name evidence="2" type="ORF">ALO47_02953</name>
</gene>
<feature type="compositionally biased region" description="Polar residues" evidence="1">
    <location>
        <begin position="23"/>
        <end position="35"/>
    </location>
</feature>
<dbReference type="PATRIC" id="fig|55398.3.peg.3727"/>
<protein>
    <recommendedName>
        <fullName evidence="4">HrpP</fullName>
    </recommendedName>
</protein>
<dbReference type="Proteomes" id="UP000050554">
    <property type="component" value="Unassembled WGS sequence"/>
</dbReference>
<proteinExistence type="predicted"/>
<dbReference type="CDD" id="cd17468">
    <property type="entry name" value="T3SS_HrpP_C"/>
    <property type="match status" value="1"/>
</dbReference>
<dbReference type="EMBL" id="LJRF01000014">
    <property type="protein sequence ID" value="KPY51374.1"/>
    <property type="molecule type" value="Genomic_DNA"/>
</dbReference>
<name>A0A0P9ZL64_PSESI</name>
<dbReference type="InterPro" id="IPR049757">
    <property type="entry name" value="T3SS_HrpP-like_C"/>
</dbReference>
<evidence type="ECO:0000256" key="1">
    <source>
        <dbReference type="SAM" id="MobiDB-lite"/>
    </source>
</evidence>